<feature type="transmembrane region" description="Helical" evidence="2">
    <location>
        <begin position="19"/>
        <end position="37"/>
    </location>
</feature>
<gene>
    <name evidence="3" type="ORF">SAMN05444921_12287</name>
</gene>
<keyword evidence="2" id="KW-1133">Transmembrane helix</keyword>
<feature type="region of interest" description="Disordered" evidence="1">
    <location>
        <begin position="41"/>
        <end position="64"/>
    </location>
</feature>
<organism evidence="3 4">
    <name type="scientific">Streptomyces wuyuanensis</name>
    <dbReference type="NCBI Taxonomy" id="1196353"/>
    <lineage>
        <taxon>Bacteria</taxon>
        <taxon>Bacillati</taxon>
        <taxon>Actinomycetota</taxon>
        <taxon>Actinomycetes</taxon>
        <taxon>Kitasatosporales</taxon>
        <taxon>Streptomycetaceae</taxon>
        <taxon>Streptomyces</taxon>
    </lineage>
</organism>
<evidence type="ECO:0000256" key="1">
    <source>
        <dbReference type="SAM" id="MobiDB-lite"/>
    </source>
</evidence>
<dbReference type="GeneID" id="40832860"/>
<dbReference type="EMBL" id="FNHI01000022">
    <property type="protein sequence ID" value="SDN24150.1"/>
    <property type="molecule type" value="Genomic_DNA"/>
</dbReference>
<dbReference type="Proteomes" id="UP000199063">
    <property type="component" value="Unassembled WGS sequence"/>
</dbReference>
<dbReference type="AlphaFoldDB" id="A0A1G9ZSG0"/>
<dbReference type="RefSeq" id="WP_093659750.1">
    <property type="nucleotide sequence ID" value="NZ_FNHI01000022.1"/>
</dbReference>
<sequence>MITAGSDANGVTEAGYRNAMSVALALLAVGVVTSLLIRRPGPATAVGEPGEESEEQPRPVLSHH</sequence>
<reference evidence="4" key="1">
    <citation type="submission" date="2016-10" db="EMBL/GenBank/DDBJ databases">
        <authorList>
            <person name="Varghese N."/>
            <person name="Submissions S."/>
        </authorList>
    </citation>
    <scope>NUCLEOTIDE SEQUENCE [LARGE SCALE GENOMIC DNA]</scope>
    <source>
        <strain evidence="4">CGMCC 4.7042</strain>
    </source>
</reference>
<keyword evidence="2" id="KW-0812">Transmembrane</keyword>
<dbReference type="STRING" id="1196353.SAMN05444921_12287"/>
<evidence type="ECO:0000256" key="2">
    <source>
        <dbReference type="SAM" id="Phobius"/>
    </source>
</evidence>
<protein>
    <submittedName>
        <fullName evidence="3">Uncharacterized protein</fullName>
    </submittedName>
</protein>
<keyword evidence="2" id="KW-0472">Membrane</keyword>
<evidence type="ECO:0000313" key="3">
    <source>
        <dbReference type="EMBL" id="SDN24150.1"/>
    </source>
</evidence>
<evidence type="ECO:0000313" key="4">
    <source>
        <dbReference type="Proteomes" id="UP000199063"/>
    </source>
</evidence>
<accession>A0A1G9ZSG0</accession>
<keyword evidence="4" id="KW-1185">Reference proteome</keyword>
<proteinExistence type="predicted"/>
<name>A0A1G9ZSG0_9ACTN</name>